<keyword evidence="4" id="KW-1185">Reference proteome</keyword>
<dbReference type="AlphaFoldDB" id="I4C407"/>
<evidence type="ECO:0000259" key="2">
    <source>
        <dbReference type="SMART" id="SM00460"/>
    </source>
</evidence>
<gene>
    <name evidence="3" type="ordered locus">Desti_1587</name>
</gene>
<keyword evidence="3" id="KW-0645">Protease</keyword>
<dbReference type="HOGENOM" id="CLU_040402_0_0_7"/>
<dbReference type="PROSITE" id="PS51257">
    <property type="entry name" value="PROKAR_LIPOPROTEIN"/>
    <property type="match status" value="1"/>
</dbReference>
<keyword evidence="3" id="KW-0378">Hydrolase</keyword>
<dbReference type="Pfam" id="PF01841">
    <property type="entry name" value="Transglut_core"/>
    <property type="match status" value="1"/>
</dbReference>
<dbReference type="InterPro" id="IPR038765">
    <property type="entry name" value="Papain-like_cys_pep_sf"/>
</dbReference>
<protein>
    <submittedName>
        <fullName evidence="3">Transglutaminase-like enzyme, predicted cysteine protease</fullName>
    </submittedName>
</protein>
<dbReference type="Gene3D" id="3.10.620.30">
    <property type="match status" value="1"/>
</dbReference>
<evidence type="ECO:0000313" key="3">
    <source>
        <dbReference type="EMBL" id="AFM24298.1"/>
    </source>
</evidence>
<dbReference type="EMBL" id="CP003360">
    <property type="protein sequence ID" value="AFM24298.1"/>
    <property type="molecule type" value="Genomic_DNA"/>
</dbReference>
<dbReference type="PANTHER" id="PTHR33490">
    <property type="entry name" value="BLR5614 PROTEIN-RELATED"/>
    <property type="match status" value="1"/>
</dbReference>
<feature type="domain" description="Transglutaminase-like" evidence="2">
    <location>
        <begin position="398"/>
        <end position="458"/>
    </location>
</feature>
<feature type="signal peptide" evidence="1">
    <location>
        <begin position="1"/>
        <end position="25"/>
    </location>
</feature>
<name>I4C407_DESTA</name>
<organism evidence="3 4">
    <name type="scientific">Desulfomonile tiedjei (strain ATCC 49306 / DSM 6799 / DCB-1)</name>
    <dbReference type="NCBI Taxonomy" id="706587"/>
    <lineage>
        <taxon>Bacteria</taxon>
        <taxon>Pseudomonadati</taxon>
        <taxon>Thermodesulfobacteriota</taxon>
        <taxon>Desulfomonilia</taxon>
        <taxon>Desulfomonilales</taxon>
        <taxon>Desulfomonilaceae</taxon>
        <taxon>Desulfomonile</taxon>
    </lineage>
</organism>
<dbReference type="STRING" id="706587.Desti_1587"/>
<accession>I4C407</accession>
<evidence type="ECO:0000313" key="4">
    <source>
        <dbReference type="Proteomes" id="UP000006055"/>
    </source>
</evidence>
<keyword evidence="1" id="KW-0732">Signal</keyword>
<dbReference type="InterPro" id="IPR002931">
    <property type="entry name" value="Transglutaminase-like"/>
</dbReference>
<dbReference type="RefSeq" id="WP_014809446.1">
    <property type="nucleotide sequence ID" value="NC_018025.1"/>
</dbReference>
<dbReference type="PANTHER" id="PTHR33490:SF3">
    <property type="entry name" value="CONSERVED INTEGRAL MEMBRANE PROTEIN"/>
    <property type="match status" value="1"/>
</dbReference>
<reference evidence="4" key="1">
    <citation type="submission" date="2012-06" db="EMBL/GenBank/DDBJ databases">
        <title>Complete sequence of chromosome of Desulfomonile tiedjei DSM 6799.</title>
        <authorList>
            <person name="Lucas S."/>
            <person name="Copeland A."/>
            <person name="Lapidus A."/>
            <person name="Glavina del Rio T."/>
            <person name="Dalin E."/>
            <person name="Tice H."/>
            <person name="Bruce D."/>
            <person name="Goodwin L."/>
            <person name="Pitluck S."/>
            <person name="Peters L."/>
            <person name="Ovchinnikova G."/>
            <person name="Zeytun A."/>
            <person name="Lu M."/>
            <person name="Kyrpides N."/>
            <person name="Mavromatis K."/>
            <person name="Ivanova N."/>
            <person name="Brettin T."/>
            <person name="Detter J.C."/>
            <person name="Han C."/>
            <person name="Larimer F."/>
            <person name="Land M."/>
            <person name="Hauser L."/>
            <person name="Markowitz V."/>
            <person name="Cheng J.-F."/>
            <person name="Hugenholtz P."/>
            <person name="Woyke T."/>
            <person name="Wu D."/>
            <person name="Spring S."/>
            <person name="Schroeder M."/>
            <person name="Brambilla E."/>
            <person name="Klenk H.-P."/>
            <person name="Eisen J.A."/>
        </authorList>
    </citation>
    <scope>NUCLEOTIDE SEQUENCE [LARGE SCALE GENOMIC DNA]</scope>
    <source>
        <strain evidence="4">ATCC 49306 / DSM 6799 / DCB-1</strain>
    </source>
</reference>
<dbReference type="OrthoDB" id="9790856at2"/>
<proteinExistence type="predicted"/>
<feature type="chain" id="PRO_5003686947" evidence="1">
    <location>
        <begin position="26"/>
        <end position="497"/>
    </location>
</feature>
<sequence>MIRQRVLPVFIFAAALMISSCMVNSPSDVPGDKTLLVQGCKSLDKIPFKEAWYGTYFKEDRIGYSHFKIEPDGKNFIIHSDSVTRLTALKKTNEIVLNEKVRVMPDLALLSIDSKVRINGKDMHMIGKLEGKEFRVDIEVDGEKHSRAYKVEGKIHHSSAISLMPIIRGLRDGEKYSFGIFNAEGQELETVQQEINTVPGDPGPNGAVWKIKNHCGRGLVLSWLNNKGLTVLEKGVDGSLITVLEDESSARKFLEKKTSGKDLILDVSRIKVAKTIPHAGKLRYLKAGISGIDSNLLARDHRQDIIVPDSDTGRSGFEITVHVEPDRTRDKRHAADSFSPDDLNPTMVIQSDHPEIVSQAREIVERSDTQYEKIRKLVKWTAENIESKMQDSFTAIAVLRSREGECQAHANLYAALARSLHIPTRIATGIVYSEDVGFLYHAWAESFVDGWLAVDPTLNQVPADPTHIKIASRNHSESAQAILKMVGNLKLDVLDYR</sequence>
<dbReference type="KEGG" id="dti:Desti_1587"/>
<dbReference type="GO" id="GO:0008233">
    <property type="term" value="F:peptidase activity"/>
    <property type="evidence" value="ECO:0007669"/>
    <property type="project" value="UniProtKB-KW"/>
</dbReference>
<dbReference type="GO" id="GO:0006508">
    <property type="term" value="P:proteolysis"/>
    <property type="evidence" value="ECO:0007669"/>
    <property type="project" value="UniProtKB-KW"/>
</dbReference>
<dbReference type="SUPFAM" id="SSF54001">
    <property type="entry name" value="Cysteine proteinases"/>
    <property type="match status" value="1"/>
</dbReference>
<dbReference type="Proteomes" id="UP000006055">
    <property type="component" value="Chromosome"/>
</dbReference>
<evidence type="ECO:0000256" key="1">
    <source>
        <dbReference type="SAM" id="SignalP"/>
    </source>
</evidence>
<dbReference type="eggNOG" id="COG1305">
    <property type="taxonomic scope" value="Bacteria"/>
</dbReference>
<dbReference type="SMART" id="SM00460">
    <property type="entry name" value="TGc"/>
    <property type="match status" value="1"/>
</dbReference>